<dbReference type="GO" id="GO:0008265">
    <property type="term" value="F:molybdenum cofactor sulfurtransferase activity"/>
    <property type="evidence" value="ECO:0007669"/>
    <property type="project" value="TreeGrafter"/>
</dbReference>
<dbReference type="AlphaFoldDB" id="F8PRG6"/>
<accession>F8PRG6</accession>
<evidence type="ECO:0000313" key="3">
    <source>
        <dbReference type="EMBL" id="EGO00589.1"/>
    </source>
</evidence>
<reference evidence="4" key="1">
    <citation type="journal article" date="2011" name="Science">
        <title>The plant cell wall-decomposing machinery underlies the functional diversity of forest fungi.</title>
        <authorList>
            <person name="Eastwood D.C."/>
            <person name="Floudas D."/>
            <person name="Binder M."/>
            <person name="Majcherczyk A."/>
            <person name="Schneider P."/>
            <person name="Aerts A."/>
            <person name="Asiegbu F.O."/>
            <person name="Baker S.E."/>
            <person name="Barry K."/>
            <person name="Bendiksby M."/>
            <person name="Blumentritt M."/>
            <person name="Coutinho P.M."/>
            <person name="Cullen D."/>
            <person name="de Vries R.P."/>
            <person name="Gathman A."/>
            <person name="Goodell B."/>
            <person name="Henrissat B."/>
            <person name="Ihrmark K."/>
            <person name="Kauserud H."/>
            <person name="Kohler A."/>
            <person name="LaButti K."/>
            <person name="Lapidus A."/>
            <person name="Lavin J.L."/>
            <person name="Lee Y.-H."/>
            <person name="Lindquist E."/>
            <person name="Lilly W."/>
            <person name="Lucas S."/>
            <person name="Morin E."/>
            <person name="Murat C."/>
            <person name="Oguiza J.A."/>
            <person name="Park J."/>
            <person name="Pisabarro A.G."/>
            <person name="Riley R."/>
            <person name="Rosling A."/>
            <person name="Salamov A."/>
            <person name="Schmidt O."/>
            <person name="Schmutz J."/>
            <person name="Skrede I."/>
            <person name="Stenlid J."/>
            <person name="Wiebenga A."/>
            <person name="Xie X."/>
            <person name="Kuees U."/>
            <person name="Hibbett D.S."/>
            <person name="Hoffmeister D."/>
            <person name="Hoegberg N."/>
            <person name="Martin F."/>
            <person name="Grigoriev I.V."/>
            <person name="Watkinson S.C."/>
        </authorList>
    </citation>
    <scope>NUCLEOTIDE SEQUENCE [LARGE SCALE GENOMIC DNA]</scope>
    <source>
        <strain evidence="4">strain S7.3</strain>
    </source>
</reference>
<name>F8PRG6_SERL3</name>
<dbReference type="PANTHER" id="PTHR14237:SF80">
    <property type="entry name" value="MOLYBDENUM COFACTOR SULFURASE"/>
    <property type="match status" value="1"/>
</dbReference>
<dbReference type="InParanoid" id="F8PRG6"/>
<dbReference type="OMA" id="RTIPRSH"/>
<dbReference type="InterPro" id="IPR000192">
    <property type="entry name" value="Aminotrans_V_dom"/>
</dbReference>
<evidence type="ECO:0000313" key="4">
    <source>
        <dbReference type="Proteomes" id="UP000008063"/>
    </source>
</evidence>
<dbReference type="OrthoDB" id="10264306at2759"/>
<dbReference type="HOGENOM" id="CLU_628765_0_0_1"/>
<dbReference type="STRING" id="936435.F8PRG6"/>
<protein>
    <recommendedName>
        <fullName evidence="2">Aminotransferase class V domain-containing protein</fullName>
    </recommendedName>
</protein>
<dbReference type="InterPro" id="IPR015421">
    <property type="entry name" value="PyrdxlP-dep_Trfase_major"/>
</dbReference>
<dbReference type="PANTHER" id="PTHR14237">
    <property type="entry name" value="MOLYBDOPTERIN COFACTOR SULFURASE MOSC"/>
    <property type="match status" value="1"/>
</dbReference>
<feature type="domain" description="Aminotransferase class V" evidence="2">
    <location>
        <begin position="115"/>
        <end position="360"/>
    </location>
</feature>
<keyword evidence="4" id="KW-1185">Reference proteome</keyword>
<dbReference type="InterPro" id="IPR015424">
    <property type="entry name" value="PyrdxlP-dep_Trfase"/>
</dbReference>
<organism evidence="4">
    <name type="scientific">Serpula lacrymans var. lacrymans (strain S7.3)</name>
    <name type="common">Dry rot fungus</name>
    <dbReference type="NCBI Taxonomy" id="936435"/>
    <lineage>
        <taxon>Eukaryota</taxon>
        <taxon>Fungi</taxon>
        <taxon>Dikarya</taxon>
        <taxon>Basidiomycota</taxon>
        <taxon>Agaricomycotina</taxon>
        <taxon>Agaricomycetes</taxon>
        <taxon>Agaricomycetidae</taxon>
        <taxon>Boletales</taxon>
        <taxon>Coniophorineae</taxon>
        <taxon>Serpulaceae</taxon>
        <taxon>Serpula</taxon>
    </lineage>
</organism>
<dbReference type="Proteomes" id="UP000008063">
    <property type="component" value="Unassembled WGS sequence"/>
</dbReference>
<dbReference type="GO" id="GO:0043545">
    <property type="term" value="P:molybdopterin cofactor metabolic process"/>
    <property type="evidence" value="ECO:0007669"/>
    <property type="project" value="TreeGrafter"/>
</dbReference>
<evidence type="ECO:0000256" key="1">
    <source>
        <dbReference type="SAM" id="MobiDB-lite"/>
    </source>
</evidence>
<dbReference type="Gene3D" id="3.40.640.10">
    <property type="entry name" value="Type I PLP-dependent aspartate aminotransferase-like (Major domain)"/>
    <property type="match status" value="1"/>
</dbReference>
<feature type="region of interest" description="Disordered" evidence="1">
    <location>
        <begin position="1"/>
        <end position="33"/>
    </location>
</feature>
<dbReference type="EMBL" id="GL945478">
    <property type="protein sequence ID" value="EGO00589.1"/>
    <property type="molecule type" value="Genomic_DNA"/>
</dbReference>
<gene>
    <name evidence="3" type="ORF">SERLA73DRAFT_51705</name>
</gene>
<sequence length="436" mass="48176">MGNTQSSPRNKTKGTQRQHRTIPRSHITVDRKPDATFNRSISSQETFYNDTRLTKKQSGEGLAYVPHIPPPHPQDDVAKAYHAFLKAFPEYQLTWIMDTLRRTDFTRLDRAEETYVDYMGGALYPDSLVRAHSTFLTQHILGNTHSSSNSSKLSSGHAEEARKAVLSFFKAPPGYTVIFTPNASGALKLVGESYPFVEGSSYVLGADSHNSVHGIREYASRNGAQVDYIPSTNTGGFLISTAQNILSRNRPKSQDNFPCLFTLTGQSNISNAKPDLTILEYASLLGYDTLLDAAALAPTSSFSLSETPVDAMAISFYKMFGYPTGIGALIVKEAFLEKLRRPWFAGGTVDVVQVPGSIITRAHKLHEQFEASCSFEGSIILYLFTVSANTGWYHKLYDVTCGNQWPSLPLYLPSFSSTSTFLSITLPYHIFGTITT</sequence>
<dbReference type="SUPFAM" id="SSF53383">
    <property type="entry name" value="PLP-dependent transferases"/>
    <property type="match status" value="1"/>
</dbReference>
<feature type="compositionally biased region" description="Basic residues" evidence="1">
    <location>
        <begin position="10"/>
        <end position="23"/>
    </location>
</feature>
<dbReference type="Pfam" id="PF00266">
    <property type="entry name" value="Aminotran_5"/>
    <property type="match status" value="1"/>
</dbReference>
<proteinExistence type="predicted"/>
<evidence type="ECO:0000259" key="2">
    <source>
        <dbReference type="Pfam" id="PF00266"/>
    </source>
</evidence>